<dbReference type="Gene3D" id="3.40.1350.10">
    <property type="match status" value="1"/>
</dbReference>
<keyword evidence="2" id="KW-1185">Reference proteome</keyword>
<gene>
    <name evidence="1" type="ORF">CLV84_0837</name>
</gene>
<sequence>MKKSAYGTPLLLHDGSTQAFEKVDPPSELFIQQTVFECPDLLPFSDIDESFNPCLPICTELRTPAGFLDILLVTPDGELCIVEAKLWRNPQARREVIAQILDYAKELAAWTYEDLQREVSRKLDAKGNVLYDMLAEKFPDKVPSEADFVDAVSRNLRRGKFLLLIVGDGIKEGAHRIVEFFTNVGHLNFTFSMVELSVYQHATLGTLILPKTIVKTVEIQRVHITIPDQLNISYHENGDKPEPVAEKSNSSTSAHPFYRKFWGELIAELTFDDPGQPMPNLANAQNLFVYPEPTKSAWISAYFSKSSSRVGVYMRIKNDPYGTELSDALLEDLERIQEELGPEVRIDEWHGNLDVGVRMPCDDVLAEKNRAAIKTFFLTWLNKFTNTFRPRLLRVE</sequence>
<dbReference type="EMBL" id="PTJC01000005">
    <property type="protein sequence ID" value="PPK87882.1"/>
    <property type="molecule type" value="Genomic_DNA"/>
</dbReference>
<reference evidence="1 2" key="1">
    <citation type="submission" date="2018-02" db="EMBL/GenBank/DDBJ databases">
        <title>Genomic Encyclopedia of Archaeal and Bacterial Type Strains, Phase II (KMG-II): from individual species to whole genera.</title>
        <authorList>
            <person name="Goeker M."/>
        </authorList>
    </citation>
    <scope>NUCLEOTIDE SEQUENCE [LARGE SCALE GENOMIC DNA]</scope>
    <source>
        <strain evidence="1 2">DSM 29526</strain>
    </source>
</reference>
<organism evidence="1 2">
    <name type="scientific">Neolewinella xylanilytica</name>
    <dbReference type="NCBI Taxonomy" id="1514080"/>
    <lineage>
        <taxon>Bacteria</taxon>
        <taxon>Pseudomonadati</taxon>
        <taxon>Bacteroidota</taxon>
        <taxon>Saprospiria</taxon>
        <taxon>Saprospirales</taxon>
        <taxon>Lewinellaceae</taxon>
        <taxon>Neolewinella</taxon>
    </lineage>
</organism>
<proteinExistence type="predicted"/>
<dbReference type="OrthoDB" id="506280at2"/>
<comment type="caution">
    <text evidence="1">The sequence shown here is derived from an EMBL/GenBank/DDBJ whole genome shotgun (WGS) entry which is preliminary data.</text>
</comment>
<dbReference type="Proteomes" id="UP000237662">
    <property type="component" value="Unassembled WGS sequence"/>
</dbReference>
<protein>
    <submittedName>
        <fullName evidence="1">Uncharacterized protein DUF4268</fullName>
    </submittedName>
</protein>
<evidence type="ECO:0000313" key="1">
    <source>
        <dbReference type="EMBL" id="PPK87882.1"/>
    </source>
</evidence>
<dbReference type="GO" id="GO:0003676">
    <property type="term" value="F:nucleic acid binding"/>
    <property type="evidence" value="ECO:0007669"/>
    <property type="project" value="InterPro"/>
</dbReference>
<dbReference type="AlphaFoldDB" id="A0A2S6I8S7"/>
<dbReference type="InterPro" id="IPR011856">
    <property type="entry name" value="tRNA_endonuc-like_dom_sf"/>
</dbReference>
<evidence type="ECO:0000313" key="2">
    <source>
        <dbReference type="Proteomes" id="UP000237662"/>
    </source>
</evidence>
<dbReference type="RefSeq" id="WP_104418458.1">
    <property type="nucleotide sequence ID" value="NZ_PTJC01000005.1"/>
</dbReference>
<accession>A0A2S6I8S7</accession>
<name>A0A2S6I8S7_9BACT</name>